<dbReference type="EMBL" id="ML122252">
    <property type="protein sequence ID" value="RPD65324.1"/>
    <property type="molecule type" value="Genomic_DNA"/>
</dbReference>
<feature type="transmembrane region" description="Helical" evidence="1">
    <location>
        <begin position="58"/>
        <end position="78"/>
    </location>
</feature>
<keyword evidence="1" id="KW-0812">Transmembrane</keyword>
<keyword evidence="4" id="KW-1185">Reference proteome</keyword>
<feature type="transmembrane region" description="Helical" evidence="1">
    <location>
        <begin position="215"/>
        <end position="235"/>
    </location>
</feature>
<accession>A0A5C2SPR3</accession>
<name>A0A5C2SPR3_9APHY</name>
<evidence type="ECO:0000259" key="2">
    <source>
        <dbReference type="Pfam" id="PF20151"/>
    </source>
</evidence>
<feature type="transmembrane region" description="Helical" evidence="1">
    <location>
        <begin position="174"/>
        <end position="194"/>
    </location>
</feature>
<dbReference type="AlphaFoldDB" id="A0A5C2SPR3"/>
<feature type="transmembrane region" description="Helical" evidence="1">
    <location>
        <begin position="123"/>
        <end position="146"/>
    </location>
</feature>
<evidence type="ECO:0000256" key="1">
    <source>
        <dbReference type="SAM" id="Phobius"/>
    </source>
</evidence>
<gene>
    <name evidence="3" type="ORF">L227DRAFT_570654</name>
</gene>
<keyword evidence="1" id="KW-1133">Transmembrane helix</keyword>
<feature type="domain" description="DUF6533" evidence="2">
    <location>
        <begin position="26"/>
        <end position="69"/>
    </location>
</feature>
<dbReference type="Proteomes" id="UP000313359">
    <property type="component" value="Unassembled WGS sequence"/>
</dbReference>
<evidence type="ECO:0000313" key="4">
    <source>
        <dbReference type="Proteomes" id="UP000313359"/>
    </source>
</evidence>
<proteinExistence type="predicted"/>
<dbReference type="Pfam" id="PF20151">
    <property type="entry name" value="DUF6533"/>
    <property type="match status" value="1"/>
</dbReference>
<feature type="transmembrane region" description="Helical" evidence="1">
    <location>
        <begin position="90"/>
        <end position="111"/>
    </location>
</feature>
<reference evidence="3" key="1">
    <citation type="journal article" date="2018" name="Genome Biol. Evol.">
        <title>Genomics and development of Lentinus tigrinus, a white-rot wood-decaying mushroom with dimorphic fruiting bodies.</title>
        <authorList>
            <person name="Wu B."/>
            <person name="Xu Z."/>
            <person name="Knudson A."/>
            <person name="Carlson A."/>
            <person name="Chen N."/>
            <person name="Kovaka S."/>
            <person name="LaButti K."/>
            <person name="Lipzen A."/>
            <person name="Pennachio C."/>
            <person name="Riley R."/>
            <person name="Schakwitz W."/>
            <person name="Umezawa K."/>
            <person name="Ohm R.A."/>
            <person name="Grigoriev I.V."/>
            <person name="Nagy L.G."/>
            <person name="Gibbons J."/>
            <person name="Hibbett D."/>
        </authorList>
    </citation>
    <scope>NUCLEOTIDE SEQUENCE [LARGE SCALE GENOMIC DNA]</scope>
    <source>
        <strain evidence="3">ALCF2SS1-6</strain>
    </source>
</reference>
<keyword evidence="1" id="KW-0472">Membrane</keyword>
<dbReference type="InterPro" id="IPR045340">
    <property type="entry name" value="DUF6533"/>
</dbReference>
<sequence>MSNTPQLLRDAIPDSMYLLNLTKDTSLAALTYLIMDVAATLDDEVALMWPSRMNFMKAIFLINRYSPFVDATLINYLVLGARSTEVCRGVWITAICFFTLGMFASEAIIIVRTLAIWNFDKVIVAITAFVTGGALATVVATMVQYVQHIQYPDDDLIAVTGCVIGISDKEGWTLFVAVLIMETTLVAMTMLRHLQMRTGVRNEGPVMDTMYRDGLFFYAIMLAFSIANLCCMVAAPASASAVIQLPLRVIHSTLCSRVLFNLRKAALKSSRVSLSIESCVMFNVMGFESGQTAATPFELRPDALGYDYG</sequence>
<protein>
    <recommendedName>
        <fullName evidence="2">DUF6533 domain-containing protein</fullName>
    </recommendedName>
</protein>
<evidence type="ECO:0000313" key="3">
    <source>
        <dbReference type="EMBL" id="RPD65324.1"/>
    </source>
</evidence>
<organism evidence="3 4">
    <name type="scientific">Lentinus tigrinus ALCF2SS1-6</name>
    <dbReference type="NCBI Taxonomy" id="1328759"/>
    <lineage>
        <taxon>Eukaryota</taxon>
        <taxon>Fungi</taxon>
        <taxon>Dikarya</taxon>
        <taxon>Basidiomycota</taxon>
        <taxon>Agaricomycotina</taxon>
        <taxon>Agaricomycetes</taxon>
        <taxon>Polyporales</taxon>
        <taxon>Polyporaceae</taxon>
        <taxon>Lentinus</taxon>
    </lineage>
</organism>
<dbReference type="OrthoDB" id="3350812at2759"/>